<evidence type="ECO:0000313" key="2">
    <source>
        <dbReference type="Proteomes" id="UP000435837"/>
    </source>
</evidence>
<gene>
    <name evidence="1" type="ORF">Scani_42920</name>
</gene>
<accession>A0A640SB36</accession>
<proteinExistence type="predicted"/>
<dbReference type="Proteomes" id="UP000435837">
    <property type="component" value="Unassembled WGS sequence"/>
</dbReference>
<reference evidence="1 2" key="1">
    <citation type="submission" date="2019-12" db="EMBL/GenBank/DDBJ databases">
        <title>Whole genome shotgun sequence of Streptomyces caniferus NBRC 15389.</title>
        <authorList>
            <person name="Ichikawa N."/>
            <person name="Kimura A."/>
            <person name="Kitahashi Y."/>
            <person name="Komaki H."/>
            <person name="Tamura T."/>
        </authorList>
    </citation>
    <scope>NUCLEOTIDE SEQUENCE [LARGE SCALE GENOMIC DNA]</scope>
    <source>
        <strain evidence="1 2">NBRC 15389</strain>
    </source>
</reference>
<dbReference type="EMBL" id="BLIN01000005">
    <property type="protein sequence ID" value="GFE08024.1"/>
    <property type="molecule type" value="Genomic_DNA"/>
</dbReference>
<protein>
    <submittedName>
        <fullName evidence="1">Uncharacterized protein</fullName>
    </submittedName>
</protein>
<comment type="caution">
    <text evidence="1">The sequence shown here is derived from an EMBL/GenBank/DDBJ whole genome shotgun (WGS) entry which is preliminary data.</text>
</comment>
<sequence>MAPPYDVIVLGLGFGFGLGGTGSAVAHDAGAHPAGKAATRRYSHIPDEHCVLTRHPALRRP</sequence>
<evidence type="ECO:0000313" key="1">
    <source>
        <dbReference type="EMBL" id="GFE08024.1"/>
    </source>
</evidence>
<name>A0A640SB36_9ACTN</name>
<organism evidence="1 2">
    <name type="scientific">Streptomyces caniferus</name>
    <dbReference type="NCBI Taxonomy" id="285557"/>
    <lineage>
        <taxon>Bacteria</taxon>
        <taxon>Bacillati</taxon>
        <taxon>Actinomycetota</taxon>
        <taxon>Actinomycetes</taxon>
        <taxon>Kitasatosporales</taxon>
        <taxon>Streptomycetaceae</taxon>
        <taxon>Streptomyces</taxon>
    </lineage>
</organism>
<dbReference type="AlphaFoldDB" id="A0A640SB36"/>